<dbReference type="PANTHER" id="PTHR46268">
    <property type="entry name" value="STRESS RESPONSE PROTEIN NHAX"/>
    <property type="match status" value="1"/>
</dbReference>
<evidence type="ECO:0000313" key="6">
    <source>
        <dbReference type="Proteomes" id="UP001500483"/>
    </source>
</evidence>
<dbReference type="Pfam" id="PF00582">
    <property type="entry name" value="Usp"/>
    <property type="match status" value="2"/>
</dbReference>
<reference evidence="6" key="1">
    <citation type="journal article" date="2019" name="Int. J. Syst. Evol. Microbiol.">
        <title>The Global Catalogue of Microorganisms (GCM) 10K type strain sequencing project: providing services to taxonomists for standard genome sequencing and annotation.</title>
        <authorList>
            <consortium name="The Broad Institute Genomics Platform"/>
            <consortium name="The Broad Institute Genome Sequencing Center for Infectious Disease"/>
            <person name="Wu L."/>
            <person name="Ma J."/>
        </authorList>
    </citation>
    <scope>NUCLEOTIDE SEQUENCE [LARGE SCALE GENOMIC DNA]</scope>
    <source>
        <strain evidence="6">JCM 9687</strain>
    </source>
</reference>
<comment type="caution">
    <text evidence="5">The sequence shown here is derived from an EMBL/GenBank/DDBJ whole genome shotgun (WGS) entry which is preliminary data.</text>
</comment>
<feature type="domain" description="UspA" evidence="4">
    <location>
        <begin position="153"/>
        <end position="292"/>
    </location>
</feature>
<dbReference type="Proteomes" id="UP001500483">
    <property type="component" value="Unassembled WGS sequence"/>
</dbReference>
<evidence type="ECO:0000256" key="1">
    <source>
        <dbReference type="ARBA" id="ARBA00008791"/>
    </source>
</evidence>
<proteinExistence type="inferred from homology"/>
<dbReference type="EMBL" id="BAAAYK010000038">
    <property type="protein sequence ID" value="GAA3357786.1"/>
    <property type="molecule type" value="Genomic_DNA"/>
</dbReference>
<keyword evidence="3" id="KW-0067">ATP-binding</keyword>
<dbReference type="PANTHER" id="PTHR46268:SF27">
    <property type="entry name" value="UNIVERSAL STRESS PROTEIN RV2623"/>
    <property type="match status" value="1"/>
</dbReference>
<protein>
    <submittedName>
        <fullName evidence="5">Universal stress protein</fullName>
    </submittedName>
</protein>
<feature type="domain" description="UspA" evidence="4">
    <location>
        <begin position="9"/>
        <end position="146"/>
    </location>
</feature>
<comment type="similarity">
    <text evidence="1">Belongs to the universal stress protein A family.</text>
</comment>
<organism evidence="5 6">
    <name type="scientific">Saccharopolyspora gregorii</name>
    <dbReference type="NCBI Taxonomy" id="33914"/>
    <lineage>
        <taxon>Bacteria</taxon>
        <taxon>Bacillati</taxon>
        <taxon>Actinomycetota</taxon>
        <taxon>Actinomycetes</taxon>
        <taxon>Pseudonocardiales</taxon>
        <taxon>Pseudonocardiaceae</taxon>
        <taxon>Saccharopolyspora</taxon>
    </lineage>
</organism>
<dbReference type="InterPro" id="IPR014729">
    <property type="entry name" value="Rossmann-like_a/b/a_fold"/>
</dbReference>
<dbReference type="SUPFAM" id="SSF52402">
    <property type="entry name" value="Adenine nucleotide alpha hydrolases-like"/>
    <property type="match status" value="2"/>
</dbReference>
<dbReference type="Gene3D" id="3.40.50.620">
    <property type="entry name" value="HUPs"/>
    <property type="match status" value="2"/>
</dbReference>
<evidence type="ECO:0000313" key="5">
    <source>
        <dbReference type="EMBL" id="GAA3357786.1"/>
    </source>
</evidence>
<keyword evidence="2" id="KW-0547">Nucleotide-binding</keyword>
<dbReference type="InterPro" id="IPR006015">
    <property type="entry name" value="Universal_stress_UspA"/>
</dbReference>
<accession>A0ABP6RNE1</accession>
<gene>
    <name evidence="5" type="ORF">GCM10020366_27230</name>
</gene>
<dbReference type="PRINTS" id="PR01438">
    <property type="entry name" value="UNVRSLSTRESS"/>
</dbReference>
<evidence type="ECO:0000256" key="3">
    <source>
        <dbReference type="ARBA" id="ARBA00022840"/>
    </source>
</evidence>
<dbReference type="RefSeq" id="WP_344926754.1">
    <property type="nucleotide sequence ID" value="NZ_BAAAYK010000038.1"/>
</dbReference>
<name>A0ABP6RNE1_9PSEU</name>
<dbReference type="InterPro" id="IPR006016">
    <property type="entry name" value="UspA"/>
</dbReference>
<evidence type="ECO:0000259" key="4">
    <source>
        <dbReference type="Pfam" id="PF00582"/>
    </source>
</evidence>
<sequence length="292" mass="31733">MSSARPGPVVAGFSGTPGSRQALRWACREAAVRRRELHLVRAFSTPLEELTRIHFPAEPVDFGLLHADVEHEVSGTVAECARDWPELTITGESRLGHPALVLREAAEDGDLLVLGPAQHGRLHHCLLGSTSDELLRGSAVPVVFVRGTEWAERHRVVVGVDGSRISARAVGFAFDHAARHGAELVAALAWDELPRDAMAPARWSLDWTDVTRGCERQLAESLAGWQEQYPDVPVRHEVTTTELPAELLLRHAREAGLVVVGRHGRFLMHAAMVGSTGRAVAHRAPCPVAVVP</sequence>
<evidence type="ECO:0000256" key="2">
    <source>
        <dbReference type="ARBA" id="ARBA00022741"/>
    </source>
</evidence>
<keyword evidence="6" id="KW-1185">Reference proteome</keyword>